<keyword evidence="2" id="KW-1185">Reference proteome</keyword>
<protein>
    <recommendedName>
        <fullName evidence="3">Enoyl-CoA hydratase</fullName>
    </recommendedName>
</protein>
<dbReference type="Gene3D" id="3.90.226.10">
    <property type="entry name" value="2-enoyl-CoA Hydratase, Chain A, domain 1"/>
    <property type="match status" value="1"/>
</dbReference>
<organism evidence="1 2">
    <name type="scientific">Furculomyces boomerangus</name>
    <dbReference type="NCBI Taxonomy" id="61424"/>
    <lineage>
        <taxon>Eukaryota</taxon>
        <taxon>Fungi</taxon>
        <taxon>Fungi incertae sedis</taxon>
        <taxon>Zoopagomycota</taxon>
        <taxon>Kickxellomycotina</taxon>
        <taxon>Harpellomycetes</taxon>
        <taxon>Harpellales</taxon>
        <taxon>Harpellaceae</taxon>
        <taxon>Furculomyces</taxon>
    </lineage>
</organism>
<dbReference type="AlphaFoldDB" id="A0A2T9YA47"/>
<proteinExistence type="predicted"/>
<dbReference type="InterPro" id="IPR001753">
    <property type="entry name" value="Enoyl-CoA_hydra/iso"/>
</dbReference>
<evidence type="ECO:0000313" key="1">
    <source>
        <dbReference type="EMBL" id="PVU89213.1"/>
    </source>
</evidence>
<dbReference type="Pfam" id="PF00378">
    <property type="entry name" value="ECH_1"/>
    <property type="match status" value="1"/>
</dbReference>
<dbReference type="Proteomes" id="UP000245699">
    <property type="component" value="Unassembled WGS sequence"/>
</dbReference>
<dbReference type="EMBL" id="MBFT01000566">
    <property type="protein sequence ID" value="PVU89213.1"/>
    <property type="molecule type" value="Genomic_DNA"/>
</dbReference>
<dbReference type="STRING" id="61424.A0A2T9YA47"/>
<evidence type="ECO:0000313" key="2">
    <source>
        <dbReference type="Proteomes" id="UP000245699"/>
    </source>
</evidence>
<gene>
    <name evidence="1" type="ORF">BB559_005191</name>
</gene>
<dbReference type="GO" id="GO:0005777">
    <property type="term" value="C:peroxisome"/>
    <property type="evidence" value="ECO:0007669"/>
    <property type="project" value="TreeGrafter"/>
</dbReference>
<dbReference type="PANTHER" id="PTHR11941">
    <property type="entry name" value="ENOYL-COA HYDRATASE-RELATED"/>
    <property type="match status" value="1"/>
</dbReference>
<dbReference type="InterPro" id="IPR029045">
    <property type="entry name" value="ClpP/crotonase-like_dom_sf"/>
</dbReference>
<comment type="caution">
    <text evidence="1">The sequence shown here is derived from an EMBL/GenBank/DDBJ whole genome shotgun (WGS) entry which is preliminary data.</text>
</comment>
<evidence type="ECO:0008006" key="3">
    <source>
        <dbReference type="Google" id="ProtNLM"/>
    </source>
</evidence>
<dbReference type="PANTHER" id="PTHR11941:SF75">
    <property type="entry name" value="ENOYL-COA HYDRATASE_ISOMERASE FAMILY PROTEIN"/>
    <property type="match status" value="1"/>
</dbReference>
<sequence>MTTELYFPNCQNPLVKLHTPFSKKLTIFVVQMISLPENKLSVDFLDAYSAALDYIDNIYNNLEDSRKNIGGCLITTSTGKFFSNGVDLENSIGNSTFEKILPLFLARLLSFRLPTIAAVNGHAFGGGSVLALAHDYVIMGNQRGYICMNEILLGVSINSCFFETLRTRFSSPLVLNKFVLQAHRFTGDQALKAGFIDQAVPNNKVLKSAYKLAKSLSPLVLNRGITYGLTKTEKNKTAITSLLEKKAWMGSTHSKL</sequence>
<dbReference type="OrthoDB" id="1696280at2759"/>
<dbReference type="GO" id="GO:0006635">
    <property type="term" value="P:fatty acid beta-oxidation"/>
    <property type="evidence" value="ECO:0007669"/>
    <property type="project" value="TreeGrafter"/>
</dbReference>
<dbReference type="CDD" id="cd06558">
    <property type="entry name" value="crotonase-like"/>
    <property type="match status" value="1"/>
</dbReference>
<dbReference type="GO" id="GO:0004165">
    <property type="term" value="F:delta(3)-delta(2)-enoyl-CoA isomerase activity"/>
    <property type="evidence" value="ECO:0007669"/>
    <property type="project" value="TreeGrafter"/>
</dbReference>
<accession>A0A2T9YA47</accession>
<dbReference type="SUPFAM" id="SSF52096">
    <property type="entry name" value="ClpP/crotonase"/>
    <property type="match status" value="1"/>
</dbReference>
<reference evidence="1 2" key="1">
    <citation type="journal article" date="2018" name="MBio">
        <title>Comparative Genomics Reveals the Core Gene Toolbox for the Fungus-Insect Symbiosis.</title>
        <authorList>
            <person name="Wang Y."/>
            <person name="Stata M."/>
            <person name="Wang W."/>
            <person name="Stajich J.E."/>
            <person name="White M.M."/>
            <person name="Moncalvo J.M."/>
        </authorList>
    </citation>
    <scope>NUCLEOTIDE SEQUENCE [LARGE SCALE GENOMIC DNA]</scope>
    <source>
        <strain evidence="1 2">AUS-77-4</strain>
    </source>
</reference>
<name>A0A2T9YA47_9FUNG</name>